<dbReference type="eggNOG" id="ENOG5031BBY">
    <property type="taxonomic scope" value="Bacteria"/>
</dbReference>
<evidence type="ECO:0000313" key="1">
    <source>
        <dbReference type="EMBL" id="ADV45939.1"/>
    </source>
</evidence>
<dbReference type="STRING" id="749222.Nitsa_0671"/>
<dbReference type="SUPFAM" id="SSF47113">
    <property type="entry name" value="Histone-fold"/>
    <property type="match status" value="1"/>
</dbReference>
<reference evidence="1 2" key="1">
    <citation type="journal article" date="2011" name="Stand. Genomic Sci.">
        <title>Complete genome sequence of Nitratifractor salsuginis type strain (E9I37-1).</title>
        <authorList>
            <person name="Anderson I."/>
            <person name="Sikorski J."/>
            <person name="Zeytun A."/>
            <person name="Nolan M."/>
            <person name="Lapidus A."/>
            <person name="Lucas S."/>
            <person name="Hammon N."/>
            <person name="Deshpande S."/>
            <person name="Cheng J.F."/>
            <person name="Tapia R."/>
            <person name="Han C."/>
            <person name="Goodwin L."/>
            <person name="Pitluck S."/>
            <person name="Liolios K."/>
            <person name="Pagani I."/>
            <person name="Ivanova N."/>
            <person name="Huntemann M."/>
            <person name="Mavromatis K."/>
            <person name="Ovchinikova G."/>
            <person name="Pati A."/>
            <person name="Chen A."/>
            <person name="Palaniappan K."/>
            <person name="Land M."/>
            <person name="Hauser L."/>
            <person name="Brambilla E.M."/>
            <person name="Ngatchou-Djao O.D."/>
            <person name="Rohde M."/>
            <person name="Tindall B.J."/>
            <person name="Goker M."/>
            <person name="Detter J.C."/>
            <person name="Woyke T."/>
            <person name="Bristow J."/>
            <person name="Eisen J.A."/>
            <person name="Markowitz V."/>
            <person name="Hugenholtz P."/>
            <person name="Klenk H.P."/>
            <person name="Kyrpides N.C."/>
        </authorList>
    </citation>
    <scope>NUCLEOTIDE SEQUENCE [LARGE SCALE GENOMIC DNA]</scope>
    <source>
        <strain evidence="2">DSM 16511 / JCM 12458 / E9I37-1</strain>
    </source>
</reference>
<protein>
    <recommendedName>
        <fullName evidence="3">DUF1931 family protein</fullName>
    </recommendedName>
</protein>
<dbReference type="CDD" id="cd22923">
    <property type="entry name" value="HFD_Aq328-like_rpt2"/>
    <property type="match status" value="1"/>
</dbReference>
<dbReference type="InterPro" id="IPR009072">
    <property type="entry name" value="Histone-fold"/>
</dbReference>
<accession>E6X1K6</accession>
<sequence>MAILGYTKLEALFRKAASLDIDKGHAKEITDIIEKKLVDFLIAAERNANLNGRDIIWEADLPITKGLQETIIEFKKLEEEIDVQDVLNYLTTIPPLKYPLAADLEAKLPELTGAILVVMARIMKEIDRESRRVNHELIERAGRIMDLTL</sequence>
<dbReference type="Gene3D" id="1.10.20.10">
    <property type="entry name" value="Histone, subunit A"/>
    <property type="match status" value="1"/>
</dbReference>
<reference evidence="2" key="2">
    <citation type="submission" date="2011-01" db="EMBL/GenBank/DDBJ databases">
        <title>The complete genome of Nitratifractor salsuginis DSM 16511.</title>
        <authorList>
            <consortium name="US DOE Joint Genome Institute (JGI-PGF)"/>
            <person name="Lucas S."/>
            <person name="Copeland A."/>
            <person name="Lapidus A."/>
            <person name="Bruce D."/>
            <person name="Goodwin L."/>
            <person name="Pitluck S."/>
            <person name="Kyrpides N."/>
            <person name="Mavromatis K."/>
            <person name="Ivanova N."/>
            <person name="Mikhailova N."/>
            <person name="Zeytun A."/>
            <person name="Detter J.C."/>
            <person name="Tapia R."/>
            <person name="Han C."/>
            <person name="Land M."/>
            <person name="Hauser L."/>
            <person name="Markowitz V."/>
            <person name="Cheng J.-F."/>
            <person name="Hugenholtz P."/>
            <person name="Woyke T."/>
            <person name="Wu D."/>
            <person name="Tindall B."/>
            <person name="Schuetze A."/>
            <person name="Brambilla E."/>
            <person name="Klenk H.-P."/>
            <person name="Eisen J.A."/>
        </authorList>
    </citation>
    <scope>NUCLEOTIDE SEQUENCE [LARGE SCALE GENOMIC DNA]</scope>
    <source>
        <strain evidence="2">DSM 16511 / JCM 12458 / E9I37-1</strain>
    </source>
</reference>
<dbReference type="HOGENOM" id="CLU_117658_0_0_7"/>
<organism evidence="1 2">
    <name type="scientific">Nitratifractor salsuginis (strain DSM 16511 / JCM 12458 / E9I37-1)</name>
    <dbReference type="NCBI Taxonomy" id="749222"/>
    <lineage>
        <taxon>Bacteria</taxon>
        <taxon>Pseudomonadati</taxon>
        <taxon>Campylobacterota</taxon>
        <taxon>Epsilonproteobacteria</taxon>
        <taxon>Campylobacterales</taxon>
        <taxon>Sulfurovaceae</taxon>
        <taxon>Nitratifractor</taxon>
    </lineage>
</organism>
<dbReference type="Proteomes" id="UP000008633">
    <property type="component" value="Chromosome"/>
</dbReference>
<dbReference type="OrthoDB" id="14134at2"/>
<dbReference type="GO" id="GO:0046982">
    <property type="term" value="F:protein heterodimerization activity"/>
    <property type="evidence" value="ECO:0007669"/>
    <property type="project" value="InterPro"/>
</dbReference>
<dbReference type="EMBL" id="CP002452">
    <property type="protein sequence ID" value="ADV45939.1"/>
    <property type="molecule type" value="Genomic_DNA"/>
</dbReference>
<dbReference type="InterPro" id="IPR015207">
    <property type="entry name" value="DUF1931"/>
</dbReference>
<proteinExistence type="predicted"/>
<dbReference type="CDD" id="cd22922">
    <property type="entry name" value="HFD_Aq328-like_rpt1"/>
    <property type="match status" value="1"/>
</dbReference>
<dbReference type="RefSeq" id="WP_013553633.1">
    <property type="nucleotide sequence ID" value="NC_014935.1"/>
</dbReference>
<name>E6X1K6_NITSE</name>
<dbReference type="AlphaFoldDB" id="E6X1K6"/>
<dbReference type="Pfam" id="PF09123">
    <property type="entry name" value="DUF1931"/>
    <property type="match status" value="1"/>
</dbReference>
<evidence type="ECO:0000313" key="2">
    <source>
        <dbReference type="Proteomes" id="UP000008633"/>
    </source>
</evidence>
<gene>
    <name evidence="1" type="ordered locus">Nitsa_0671</name>
</gene>
<dbReference type="KEGG" id="nsa:Nitsa_0671"/>
<evidence type="ECO:0008006" key="3">
    <source>
        <dbReference type="Google" id="ProtNLM"/>
    </source>
</evidence>
<keyword evidence="2" id="KW-1185">Reference proteome</keyword>